<reference evidence="3 4" key="1">
    <citation type="submission" date="2019-02" db="EMBL/GenBank/DDBJ databases">
        <title>Deep-cultivation of Planctomycetes and their phenomic and genomic characterization uncovers novel biology.</title>
        <authorList>
            <person name="Wiegand S."/>
            <person name="Jogler M."/>
            <person name="Boedeker C."/>
            <person name="Pinto D."/>
            <person name="Vollmers J."/>
            <person name="Rivas-Marin E."/>
            <person name="Kohn T."/>
            <person name="Peeters S.H."/>
            <person name="Heuer A."/>
            <person name="Rast P."/>
            <person name="Oberbeckmann S."/>
            <person name="Bunk B."/>
            <person name="Jeske O."/>
            <person name="Meyerdierks A."/>
            <person name="Storesund J.E."/>
            <person name="Kallscheuer N."/>
            <person name="Luecker S."/>
            <person name="Lage O.M."/>
            <person name="Pohl T."/>
            <person name="Merkel B.J."/>
            <person name="Hornburger P."/>
            <person name="Mueller R.-W."/>
            <person name="Bruemmer F."/>
            <person name="Labrenz M."/>
            <person name="Spormann A.M."/>
            <person name="Op Den Camp H."/>
            <person name="Overmann J."/>
            <person name="Amann R."/>
            <person name="Jetten M.S.M."/>
            <person name="Mascher T."/>
            <person name="Medema M.H."/>
            <person name="Devos D.P."/>
            <person name="Kaster A.-K."/>
            <person name="Ovreas L."/>
            <person name="Rohde M."/>
            <person name="Galperin M.Y."/>
            <person name="Jogler C."/>
        </authorList>
    </citation>
    <scope>NUCLEOTIDE SEQUENCE [LARGE SCALE GENOMIC DNA]</scope>
    <source>
        <strain evidence="3 4">Pla123a</strain>
    </source>
</reference>
<dbReference type="GO" id="GO:0005737">
    <property type="term" value="C:cytoplasm"/>
    <property type="evidence" value="ECO:0007669"/>
    <property type="project" value="TreeGrafter"/>
</dbReference>
<keyword evidence="1" id="KW-0560">Oxidoreductase</keyword>
<organism evidence="3 4">
    <name type="scientific">Posidoniimonas polymericola</name>
    <dbReference type="NCBI Taxonomy" id="2528002"/>
    <lineage>
        <taxon>Bacteria</taxon>
        <taxon>Pseudomonadati</taxon>
        <taxon>Planctomycetota</taxon>
        <taxon>Planctomycetia</taxon>
        <taxon>Pirellulales</taxon>
        <taxon>Lacipirellulaceae</taxon>
        <taxon>Posidoniimonas</taxon>
    </lineage>
</organism>
<name>A0A5C5YTB6_9BACT</name>
<evidence type="ECO:0000259" key="2">
    <source>
        <dbReference type="Pfam" id="PF01266"/>
    </source>
</evidence>
<dbReference type="GO" id="GO:0032259">
    <property type="term" value="P:methylation"/>
    <property type="evidence" value="ECO:0007669"/>
    <property type="project" value="UniProtKB-KW"/>
</dbReference>
<dbReference type="InterPro" id="IPR036188">
    <property type="entry name" value="FAD/NAD-bd_sf"/>
</dbReference>
<dbReference type="AlphaFoldDB" id="A0A5C5YTB6"/>
<evidence type="ECO:0000313" key="3">
    <source>
        <dbReference type="EMBL" id="TWT78242.1"/>
    </source>
</evidence>
<comment type="caution">
    <text evidence="3">The sequence shown here is derived from an EMBL/GenBank/DDBJ whole genome shotgun (WGS) entry which is preliminary data.</text>
</comment>
<proteinExistence type="predicted"/>
<gene>
    <name evidence="3" type="ORF">Pla123a_10330</name>
</gene>
<evidence type="ECO:0000313" key="4">
    <source>
        <dbReference type="Proteomes" id="UP000318478"/>
    </source>
</evidence>
<sequence length="353" mass="37876">MALVDTFIAGQGIAGTTLAWAVLLRGGRPVLVDGGTQPTASRVAAGLLAPVGGKRFGLAWRAAEAWPAALAFYRRVEQRLGIPLVEVEPITRLFVDEQQRGEFERRVEGPLCEWVVARDAGELGGCFKAPLGGCRVLGARLDVAAYLDHSRAYFAAGGMLIEQYLEANVLTDGALDQVLAGVASDRGRRVVLCRGFAERDSGGLPFEPGKGELLTVRAAGALVQSIGQQVVQRSVWMAPLGEARFRVGATFDRDDDSATPTKSGLLELREKLDAMLGVPYEVVEHQAGVRPIVRTRRPLAGTLPGQELVGVLNGLGANGTLWAPWVAGQYAEHLLDGKPLDAEIEANRRLDRR</sequence>
<keyword evidence="4" id="KW-1185">Reference proteome</keyword>
<dbReference type="SUPFAM" id="SSF51971">
    <property type="entry name" value="Nucleotide-binding domain"/>
    <property type="match status" value="1"/>
</dbReference>
<accession>A0A5C5YTB6</accession>
<dbReference type="SUPFAM" id="SSF54373">
    <property type="entry name" value="FAD-linked reductases, C-terminal domain"/>
    <property type="match status" value="1"/>
</dbReference>
<dbReference type="RefSeq" id="WP_197527691.1">
    <property type="nucleotide sequence ID" value="NZ_SJPO01000002.1"/>
</dbReference>
<dbReference type="Proteomes" id="UP000318478">
    <property type="component" value="Unassembled WGS sequence"/>
</dbReference>
<keyword evidence="3" id="KW-0489">Methyltransferase</keyword>
<evidence type="ECO:0000256" key="1">
    <source>
        <dbReference type="ARBA" id="ARBA00023002"/>
    </source>
</evidence>
<dbReference type="GO" id="GO:0016491">
    <property type="term" value="F:oxidoreductase activity"/>
    <property type="evidence" value="ECO:0007669"/>
    <property type="project" value="UniProtKB-KW"/>
</dbReference>
<dbReference type="Pfam" id="PF01266">
    <property type="entry name" value="DAO"/>
    <property type="match status" value="1"/>
</dbReference>
<dbReference type="PANTHER" id="PTHR13847">
    <property type="entry name" value="SARCOSINE DEHYDROGENASE-RELATED"/>
    <property type="match status" value="1"/>
</dbReference>
<protein>
    <submittedName>
        <fullName evidence="3">Bifunctional tRNA (Mnm(5)s(2)U34)-methyltransferase/FAD-dependent cmnm(5)s(2)U34 oxidoreductase</fullName>
    </submittedName>
</protein>
<feature type="domain" description="FAD dependent oxidoreductase" evidence="2">
    <location>
        <begin position="5"/>
        <end position="331"/>
    </location>
</feature>
<keyword evidence="3" id="KW-0808">Transferase</keyword>
<dbReference type="EMBL" id="SJPO01000002">
    <property type="protein sequence ID" value="TWT78242.1"/>
    <property type="molecule type" value="Genomic_DNA"/>
</dbReference>
<dbReference type="PANTHER" id="PTHR13847:SF289">
    <property type="entry name" value="GLYCINE OXIDASE"/>
    <property type="match status" value="1"/>
</dbReference>
<dbReference type="InterPro" id="IPR006076">
    <property type="entry name" value="FAD-dep_OxRdtase"/>
</dbReference>
<dbReference type="Gene3D" id="3.30.9.10">
    <property type="entry name" value="D-Amino Acid Oxidase, subunit A, domain 2"/>
    <property type="match status" value="1"/>
</dbReference>
<dbReference type="GO" id="GO:0008168">
    <property type="term" value="F:methyltransferase activity"/>
    <property type="evidence" value="ECO:0007669"/>
    <property type="project" value="UniProtKB-KW"/>
</dbReference>
<dbReference type="Gene3D" id="3.50.50.60">
    <property type="entry name" value="FAD/NAD(P)-binding domain"/>
    <property type="match status" value="1"/>
</dbReference>